<feature type="compositionally biased region" description="Low complexity" evidence="1">
    <location>
        <begin position="320"/>
        <end position="341"/>
    </location>
</feature>
<feature type="chain" id="PRO_5042968889" evidence="2">
    <location>
        <begin position="25"/>
        <end position="495"/>
    </location>
</feature>
<protein>
    <submittedName>
        <fullName evidence="3">Uncharacterized protein</fullName>
    </submittedName>
</protein>
<comment type="caution">
    <text evidence="3">The sequence shown here is derived from an EMBL/GenBank/DDBJ whole genome shotgun (WGS) entry which is preliminary data.</text>
</comment>
<sequence length="495" mass="48916">MKVTHVASLFASGLGAIAVSSGGAINPITTLADGVPAYLVGANVQSTSTLYTTSYFVITECAPNASGCPTNALTVVTSVVFASSTTTVCLTTEMPQAALPPATGTLPSSVATVTGNPTSPGTAPSSGASYGPGPGQLPSVASSGIHISPGPVLQTNPILSTTSSSDISRSSDVFSDSPSSSGASASYAPAPSSSGPSHPGATDSTLPGNSNYHPAPSSYNPIPGVPPRPHPSSVHLSLSAPDSSGTTSSHTESAPTVPSLSYPSVLPTPGSSSLFLTNTSLAPIIGSGIPSSALTVPTSTPGVSQATQSYPGMPTSPEFSESSLTGPSSTPGSGGPASSYPGPTPISGSGVHSPHSKSTPVSSPGGFTFSWTDLVPSSNAPKTTTTSSIESTSTTQLTSFVTYPHSTIVITVPVQNSSRNYSTETLGLHTSIGTDASAYIPTGSGLWPSATTNSTVVSPTPTSPIPVNNKGPQAFGSEKSAIIAIVGALAFAFFA</sequence>
<feature type="signal peptide" evidence="2">
    <location>
        <begin position="1"/>
        <end position="24"/>
    </location>
</feature>
<feature type="region of interest" description="Disordered" evidence="1">
    <location>
        <begin position="99"/>
        <end position="262"/>
    </location>
</feature>
<feature type="region of interest" description="Disordered" evidence="1">
    <location>
        <begin position="296"/>
        <end position="364"/>
    </location>
</feature>
<feature type="compositionally biased region" description="Polar residues" evidence="1">
    <location>
        <begin position="296"/>
        <end position="310"/>
    </location>
</feature>
<organism evidence="3 4">
    <name type="scientific">Pseudopithomyces chartarum</name>
    <dbReference type="NCBI Taxonomy" id="1892770"/>
    <lineage>
        <taxon>Eukaryota</taxon>
        <taxon>Fungi</taxon>
        <taxon>Dikarya</taxon>
        <taxon>Ascomycota</taxon>
        <taxon>Pezizomycotina</taxon>
        <taxon>Dothideomycetes</taxon>
        <taxon>Pleosporomycetidae</taxon>
        <taxon>Pleosporales</taxon>
        <taxon>Massarineae</taxon>
        <taxon>Didymosphaeriaceae</taxon>
        <taxon>Pseudopithomyces</taxon>
    </lineage>
</organism>
<accession>A0AAN6LWS9</accession>
<name>A0AAN6LWS9_9PLEO</name>
<reference evidence="3 4" key="1">
    <citation type="submission" date="2021-02" db="EMBL/GenBank/DDBJ databases">
        <title>Genome assembly of Pseudopithomyces chartarum.</title>
        <authorList>
            <person name="Jauregui R."/>
            <person name="Singh J."/>
            <person name="Voisey C."/>
        </authorList>
    </citation>
    <scope>NUCLEOTIDE SEQUENCE [LARGE SCALE GENOMIC DNA]</scope>
    <source>
        <strain evidence="3 4">AGR01</strain>
    </source>
</reference>
<evidence type="ECO:0000256" key="2">
    <source>
        <dbReference type="SAM" id="SignalP"/>
    </source>
</evidence>
<evidence type="ECO:0000313" key="3">
    <source>
        <dbReference type="EMBL" id="KAK3207552.1"/>
    </source>
</evidence>
<keyword evidence="4" id="KW-1185">Reference proteome</keyword>
<feature type="compositionally biased region" description="Low complexity" evidence="1">
    <location>
        <begin position="160"/>
        <end position="202"/>
    </location>
</feature>
<dbReference type="EMBL" id="WVTA01000009">
    <property type="protein sequence ID" value="KAK3207552.1"/>
    <property type="molecule type" value="Genomic_DNA"/>
</dbReference>
<feature type="compositionally biased region" description="Polar residues" evidence="1">
    <location>
        <begin position="203"/>
        <end position="220"/>
    </location>
</feature>
<evidence type="ECO:0000256" key="1">
    <source>
        <dbReference type="SAM" id="MobiDB-lite"/>
    </source>
</evidence>
<feature type="compositionally biased region" description="Low complexity" evidence="1">
    <location>
        <begin position="117"/>
        <end position="131"/>
    </location>
</feature>
<proteinExistence type="predicted"/>
<feature type="compositionally biased region" description="Polar residues" evidence="1">
    <location>
        <begin position="105"/>
        <end position="116"/>
    </location>
</feature>
<feature type="compositionally biased region" description="Polar residues" evidence="1">
    <location>
        <begin position="234"/>
        <end position="262"/>
    </location>
</feature>
<keyword evidence="2" id="KW-0732">Signal</keyword>
<evidence type="ECO:0000313" key="4">
    <source>
        <dbReference type="Proteomes" id="UP001280581"/>
    </source>
</evidence>
<dbReference type="Proteomes" id="UP001280581">
    <property type="component" value="Unassembled WGS sequence"/>
</dbReference>
<gene>
    <name evidence="3" type="ORF">GRF29_103g1331217</name>
</gene>
<dbReference type="AlphaFoldDB" id="A0AAN6LWS9"/>